<keyword evidence="1" id="KW-1133">Transmembrane helix</keyword>
<accession>A0A939C4I4</accession>
<evidence type="ECO:0000313" key="3">
    <source>
        <dbReference type="Proteomes" id="UP000663801"/>
    </source>
</evidence>
<dbReference type="AlphaFoldDB" id="A0A939C4I4"/>
<reference evidence="2" key="1">
    <citation type="submission" date="2021-01" db="EMBL/GenBank/DDBJ databases">
        <title>KCTC 19127 draft genome.</title>
        <authorList>
            <person name="An D."/>
        </authorList>
    </citation>
    <scope>NUCLEOTIDE SEQUENCE</scope>
    <source>
        <strain evidence="2">KCTC 19127</strain>
    </source>
</reference>
<evidence type="ECO:0000313" key="2">
    <source>
        <dbReference type="EMBL" id="MBM9478126.1"/>
    </source>
</evidence>
<proteinExistence type="predicted"/>
<keyword evidence="3" id="KW-1185">Reference proteome</keyword>
<comment type="caution">
    <text evidence="2">The sequence shown here is derived from an EMBL/GenBank/DDBJ whole genome shotgun (WGS) entry which is preliminary data.</text>
</comment>
<dbReference type="Proteomes" id="UP000663801">
    <property type="component" value="Unassembled WGS sequence"/>
</dbReference>
<feature type="transmembrane region" description="Helical" evidence="1">
    <location>
        <begin position="215"/>
        <end position="237"/>
    </location>
</feature>
<sequence length="333" mass="34741">MTGIAIPAETSTIGRVSPEKPWPAGCCGWLTCVHGGVWLVDCCECARCQTLMPTIDQPASKGVIFIAGGQLLLHGSPALHTPPESRTTSHRTGTSLRAGSLTGRDMFALVFIVPLVLLVGAVLLPVAFLRSFGSRPWTAWGHGVLLALTGFCLASLTGLFTAGALVMDAGDVCLRPLEGLGHSSSDTYPTLRTKLFPFHAVCDDGRHSVDLVPGFVNPTLVVCLLALPVLLVGLGAARRRRAPGASTSSPVLQQTAAGIAPSAPTPQRAAAESPGPTPAPRMLSWVMAGLGLTALFLTLAGFFTLAAASLLALLVVTILVLHLRRASKGRPRR</sequence>
<feature type="transmembrane region" description="Helical" evidence="1">
    <location>
        <begin position="144"/>
        <end position="167"/>
    </location>
</feature>
<organism evidence="2 3">
    <name type="scientific">Nakamurella flavida</name>
    <dbReference type="NCBI Taxonomy" id="363630"/>
    <lineage>
        <taxon>Bacteria</taxon>
        <taxon>Bacillati</taxon>
        <taxon>Actinomycetota</taxon>
        <taxon>Actinomycetes</taxon>
        <taxon>Nakamurellales</taxon>
        <taxon>Nakamurellaceae</taxon>
        <taxon>Nakamurella</taxon>
    </lineage>
</organism>
<protein>
    <submittedName>
        <fullName evidence="2">Uncharacterized protein</fullName>
    </submittedName>
</protein>
<feature type="transmembrane region" description="Helical" evidence="1">
    <location>
        <begin position="305"/>
        <end position="323"/>
    </location>
</feature>
<evidence type="ECO:0000256" key="1">
    <source>
        <dbReference type="SAM" id="Phobius"/>
    </source>
</evidence>
<dbReference type="EMBL" id="JAERWL010000015">
    <property type="protein sequence ID" value="MBM9478126.1"/>
    <property type="molecule type" value="Genomic_DNA"/>
</dbReference>
<keyword evidence="1" id="KW-0472">Membrane</keyword>
<feature type="transmembrane region" description="Helical" evidence="1">
    <location>
        <begin position="106"/>
        <end position="132"/>
    </location>
</feature>
<name>A0A939C4I4_9ACTN</name>
<keyword evidence="1" id="KW-0812">Transmembrane</keyword>
<dbReference type="RefSeq" id="WP_205258248.1">
    <property type="nucleotide sequence ID" value="NZ_BAAAPV010000002.1"/>
</dbReference>
<gene>
    <name evidence="2" type="ORF">JL107_16890</name>
</gene>